<dbReference type="AlphaFoldDB" id="A0A495A409"/>
<accession>A0A495A409</accession>
<organism evidence="1 2">
    <name type="scientific">Oceanobacillus halophilus</name>
    <dbReference type="NCBI Taxonomy" id="930130"/>
    <lineage>
        <taxon>Bacteria</taxon>
        <taxon>Bacillati</taxon>
        <taxon>Bacillota</taxon>
        <taxon>Bacilli</taxon>
        <taxon>Bacillales</taxon>
        <taxon>Bacillaceae</taxon>
        <taxon>Oceanobacillus</taxon>
    </lineage>
</organism>
<protein>
    <submittedName>
        <fullName evidence="1">Uncharacterized protein</fullName>
    </submittedName>
</protein>
<evidence type="ECO:0000313" key="2">
    <source>
        <dbReference type="Proteomes" id="UP000269301"/>
    </source>
</evidence>
<sequence length="114" mass="13085">MESNHLNNPWGEISGPNLGYVLEQYDLYLENYAEVEDSFRNIFVQWGEPVTDAKGSTVAVSEVSPNIALNKMKKLVSSIGRYVLFQTLCHLYRPFSSILLLLVHLQVFRCFQDK</sequence>
<evidence type="ECO:0000313" key="1">
    <source>
        <dbReference type="EMBL" id="RKQ34257.1"/>
    </source>
</evidence>
<dbReference type="EMBL" id="RBZP01000004">
    <property type="protein sequence ID" value="RKQ34257.1"/>
    <property type="molecule type" value="Genomic_DNA"/>
</dbReference>
<proteinExistence type="predicted"/>
<name>A0A495A409_9BACI</name>
<gene>
    <name evidence="1" type="ORF">D8M06_07695</name>
</gene>
<dbReference type="Proteomes" id="UP000269301">
    <property type="component" value="Unassembled WGS sequence"/>
</dbReference>
<comment type="caution">
    <text evidence="1">The sequence shown here is derived from an EMBL/GenBank/DDBJ whole genome shotgun (WGS) entry which is preliminary data.</text>
</comment>
<reference evidence="1 2" key="1">
    <citation type="journal article" date="2016" name="Int. J. Syst. Evol. Microbiol.">
        <title>Oceanobacillus halophilus sp. nov., a novel moderately halophilic bacterium from a hypersaline lake.</title>
        <authorList>
            <person name="Amoozegar M.A."/>
            <person name="Bagheri M."/>
            <person name="Makhdoumi A."/>
            <person name="Nikou M.M."/>
            <person name="Fazeli S.A.S."/>
            <person name="Schumann P."/>
            <person name="Sproer C."/>
            <person name="Sanchez-Porro C."/>
            <person name="Ventosa A."/>
        </authorList>
    </citation>
    <scope>NUCLEOTIDE SEQUENCE [LARGE SCALE GENOMIC DNA]</scope>
    <source>
        <strain evidence="1 2">DSM 23996</strain>
    </source>
</reference>
<keyword evidence="2" id="KW-1185">Reference proteome</keyword>
<dbReference type="RefSeq" id="WP_121203820.1">
    <property type="nucleotide sequence ID" value="NZ_RBZP01000004.1"/>
</dbReference>